<feature type="transmembrane region" description="Helical" evidence="5">
    <location>
        <begin position="26"/>
        <end position="44"/>
    </location>
</feature>
<name>A0A6J6K592_9ZZZZ</name>
<keyword evidence="4 5" id="KW-0472">Membrane</keyword>
<evidence type="ECO:0000256" key="4">
    <source>
        <dbReference type="ARBA" id="ARBA00023136"/>
    </source>
</evidence>
<dbReference type="EMBL" id="CAEZVV010000050">
    <property type="protein sequence ID" value="CAB4644837.1"/>
    <property type="molecule type" value="Genomic_DNA"/>
</dbReference>
<feature type="transmembrane region" description="Helical" evidence="5">
    <location>
        <begin position="79"/>
        <end position="100"/>
    </location>
</feature>
<evidence type="ECO:0000256" key="3">
    <source>
        <dbReference type="ARBA" id="ARBA00022989"/>
    </source>
</evidence>
<sequence length="268" mass="29494">MSADTTTSPAGHMTLWEHLAELRSRLFRVAAAVAVGAVLGWFLYPYVLEILKHPFNEVQPGQPFIATEPLQAFTLRLKMSGYIGIAFAMPIIVWQVWRFVTPGLYPQEKKYAIPFTVSAVVLFLGGATVAFYVLNPTLQFLTTIGGSQIEPFYTADSYVTLIIWMMLAFGVGFEFPVLLVALQMIGVITPRKLIGWWRQAIVVIAVIAAVITPSGDPISMTALAVPMLLLYGLSIAIGASILALRNRSKRKAEKRASSESEDDSVRID</sequence>
<feature type="transmembrane region" description="Helical" evidence="5">
    <location>
        <begin position="112"/>
        <end position="134"/>
    </location>
</feature>
<evidence type="ECO:0000256" key="5">
    <source>
        <dbReference type="SAM" id="Phobius"/>
    </source>
</evidence>
<gene>
    <name evidence="6" type="ORF">UFOPK1603_01599</name>
    <name evidence="7" type="ORF">UFOPK1711_01221</name>
    <name evidence="8" type="ORF">UFOPK2143_00931</name>
</gene>
<dbReference type="GO" id="GO:0065002">
    <property type="term" value="P:intracellular protein transmembrane transport"/>
    <property type="evidence" value="ECO:0007669"/>
    <property type="project" value="TreeGrafter"/>
</dbReference>
<feature type="transmembrane region" description="Helical" evidence="5">
    <location>
        <begin position="161"/>
        <end position="182"/>
    </location>
</feature>
<protein>
    <submittedName>
        <fullName evidence="8">Unannotated protein</fullName>
    </submittedName>
</protein>
<dbReference type="GO" id="GO:0043953">
    <property type="term" value="P:protein transport by the Tat complex"/>
    <property type="evidence" value="ECO:0007669"/>
    <property type="project" value="TreeGrafter"/>
</dbReference>
<dbReference type="GO" id="GO:0033281">
    <property type="term" value="C:TAT protein transport complex"/>
    <property type="evidence" value="ECO:0007669"/>
    <property type="project" value="TreeGrafter"/>
</dbReference>
<dbReference type="PANTHER" id="PTHR30371:SF0">
    <property type="entry name" value="SEC-INDEPENDENT PROTEIN TRANSLOCASE PROTEIN TATC, CHLOROPLASTIC-RELATED"/>
    <property type="match status" value="1"/>
</dbReference>
<feature type="transmembrane region" description="Helical" evidence="5">
    <location>
        <begin position="194"/>
        <end position="211"/>
    </location>
</feature>
<dbReference type="AlphaFoldDB" id="A0A6J6K592"/>
<comment type="subcellular location">
    <subcellularLocation>
        <location evidence="1">Membrane</location>
        <topology evidence="1">Multi-pass membrane protein</topology>
    </subcellularLocation>
</comment>
<evidence type="ECO:0000256" key="2">
    <source>
        <dbReference type="ARBA" id="ARBA00022692"/>
    </source>
</evidence>
<accession>A0A6J6K592</accession>
<organism evidence="8">
    <name type="scientific">freshwater metagenome</name>
    <dbReference type="NCBI Taxonomy" id="449393"/>
    <lineage>
        <taxon>unclassified sequences</taxon>
        <taxon>metagenomes</taxon>
        <taxon>ecological metagenomes</taxon>
    </lineage>
</organism>
<evidence type="ECO:0000256" key="1">
    <source>
        <dbReference type="ARBA" id="ARBA00004141"/>
    </source>
</evidence>
<dbReference type="PANTHER" id="PTHR30371">
    <property type="entry name" value="SEC-INDEPENDENT PROTEIN TRANSLOCASE PROTEIN TATC"/>
    <property type="match status" value="1"/>
</dbReference>
<dbReference type="EMBL" id="CAEZTG010000190">
    <property type="protein sequence ID" value="CAB4578579.1"/>
    <property type="molecule type" value="Genomic_DNA"/>
</dbReference>
<keyword evidence="2 5" id="KW-0812">Transmembrane</keyword>
<evidence type="ECO:0000313" key="6">
    <source>
        <dbReference type="EMBL" id="CAB4578579.1"/>
    </source>
</evidence>
<dbReference type="HAMAP" id="MF_00902">
    <property type="entry name" value="TatC"/>
    <property type="match status" value="1"/>
</dbReference>
<dbReference type="InterPro" id="IPR002033">
    <property type="entry name" value="TatC"/>
</dbReference>
<proteinExistence type="inferred from homology"/>
<reference evidence="8" key="1">
    <citation type="submission" date="2020-05" db="EMBL/GenBank/DDBJ databases">
        <authorList>
            <person name="Chiriac C."/>
            <person name="Salcher M."/>
            <person name="Ghai R."/>
            <person name="Kavagutti S V."/>
        </authorList>
    </citation>
    <scope>NUCLEOTIDE SEQUENCE</scope>
</reference>
<dbReference type="NCBIfam" id="TIGR00945">
    <property type="entry name" value="tatC"/>
    <property type="match status" value="1"/>
</dbReference>
<evidence type="ECO:0000313" key="8">
    <source>
        <dbReference type="EMBL" id="CAB4644837.1"/>
    </source>
</evidence>
<dbReference type="EMBL" id="CAEZTR010000074">
    <property type="protein sequence ID" value="CAB4581363.1"/>
    <property type="molecule type" value="Genomic_DNA"/>
</dbReference>
<evidence type="ECO:0000313" key="7">
    <source>
        <dbReference type="EMBL" id="CAB4581363.1"/>
    </source>
</evidence>
<feature type="transmembrane region" description="Helical" evidence="5">
    <location>
        <begin position="223"/>
        <end position="244"/>
    </location>
</feature>
<dbReference type="Pfam" id="PF00902">
    <property type="entry name" value="TatC"/>
    <property type="match status" value="1"/>
</dbReference>
<dbReference type="GO" id="GO:0009977">
    <property type="term" value="F:proton motive force dependent protein transmembrane transporter activity"/>
    <property type="evidence" value="ECO:0007669"/>
    <property type="project" value="TreeGrafter"/>
</dbReference>
<dbReference type="PRINTS" id="PR01840">
    <property type="entry name" value="TATCFAMILY"/>
</dbReference>
<keyword evidence="3 5" id="KW-1133">Transmembrane helix</keyword>